<proteinExistence type="inferred from homology"/>
<evidence type="ECO:0000256" key="12">
    <source>
        <dbReference type="SAM" id="MobiDB-lite"/>
    </source>
</evidence>
<dbReference type="PANTHER" id="PTHR24356:SF1">
    <property type="entry name" value="SERINE_THREONINE-PROTEIN KINASE GREATWALL"/>
    <property type="match status" value="1"/>
</dbReference>
<dbReference type="RefSeq" id="XP_005105833.1">
    <property type="nucleotide sequence ID" value="XM_005105776.3"/>
</dbReference>
<sequence>MSNVDTNRCYRQFQCKRITIPPQENSFGRSFSRMDCGEQMEIDGSTSFSSLPTTDDFVLVKPISKGAFGKVWLGYKKSCQERMLAIKVMKKVDLVNKNLIEQVTAERDAQARSRSPFVVQLFYSLQSKQNIFLIMEYMIGGDVKSLLIMLGYFSEEMSCFYAAEVTLALDYLHKRGIVHRDLKPDNMLISDSGHIKLTDFGLSKVSMDYRPSPRAGSMTPFARDHLALRTPGQILSLQSSLAFTLSTTKSNAYYPKGDSYSDMDDSTNQSQHLMPPHVWSPNNKGKRNSLSRRMLTPVGNKQALQTSRLCNSSYGSTPPVQSLTPTLQESLTWRSSSASEPTSRKACSLLQLSLASRKHDSTYALGSGGNCSTVSLSDIPSATNAVEMDMSINDHGNSACDPDLERSHGDDVNSTCSSHKVRDGCTNTQHPPSCDSHIMPLFRDGEVDDETPMLHRTHDSVWNSYAARNLRSMADGSYTDSGSLGGSFLSDSHSKFLGTVRVEEMGKPSPSQQVSSESVRKSVKSQKESSNTNSSAIRKFVFSKDGVSHGGSSSSISDFPEKISVTSESSLSDNVFQSSDLSKWSLASFEKARGVVSGLDDSLSGARCFSQTHSVAASTDMDLSSDFSSHFQGRDKLLDSTRLSIDFGQSQVSLDSGPELKDLSKLSGLSRIALQPINPDQHRDSKTLPHLKVVPGKRSGDLLRKEKEQAPNSEGLATRRKLSRPGLRRVLSDTFDKCLEKSSSSSFSRSKSVRQSPTKARQVSLTRKSRSVDDESTSDEDVHFDNAQRFKRPLSFSSSFKNSPERSSELHSGLTPEVEKINFADGSMGRPAKALRLDRDLYTKNLFGSNSNIENSEHTSSYSGSPDSVHIQSLFGGRENMQSGTQDLRKQTLKQLQACSNKALLADAPSSSHLVSSHSRTAPAHTGLTMEVNALELADVVAKSKDHSRTDAVDKEDEPLGANPSAPTEEDSSSGSDPSTSTDGKRETSESAKEESSGDSGDQDTKAVGSTLHRSNAVGNLAAFPLHSPTSATLAILQPDVPTDGDAPPILDDLRQKEVRFFLASPSSGPILASSPAPGSQSSMMETQNNSDLKPLIFKKGVSTLNSSFDSDGCLNNTIETEYNDPPSFSSSQEKMESHRKRSRSSSLSSHSDGAELQGENGKTKPLTPRSTDVSPSLMFKGMSPVPRRKSDDSSSEEENLAGHTDLVSKSGRVSKGQRMPSIAEGKTLDYIDDQAFLKPLGVEESRVLSKHVRHAVIGTEEKPLVSVHSPPQDAHLPPSKTPKLSASQHDFVFRTPGNKVHTPRHTPGAHLQTPLRTPKSVRRGPEPQGDDGRILGTPDYLAPEILLQKPHSFSVDWWALGVCLYEFLTGLPPFNDQTPEAVFENILNRNIVWPEGEEALSEDAQSAVEQLLTMDVERRPTAKGVKAMPFFTALDWSSVLHMEAPFVPQPDDNMDTTYFDPKNAEMNLVMSAVDL</sequence>
<accession>A0ABM0K0F5</accession>
<dbReference type="PROSITE" id="PS50011">
    <property type="entry name" value="PROTEIN_KINASE_DOM"/>
    <property type="match status" value="2"/>
</dbReference>
<comment type="catalytic activity">
    <reaction evidence="11">
        <text>L-seryl-[protein] + ATP = O-phospho-L-seryl-[protein] + ADP + H(+)</text>
        <dbReference type="Rhea" id="RHEA:17989"/>
        <dbReference type="Rhea" id="RHEA-COMP:9863"/>
        <dbReference type="Rhea" id="RHEA-COMP:11604"/>
        <dbReference type="ChEBI" id="CHEBI:15378"/>
        <dbReference type="ChEBI" id="CHEBI:29999"/>
        <dbReference type="ChEBI" id="CHEBI:30616"/>
        <dbReference type="ChEBI" id="CHEBI:83421"/>
        <dbReference type="ChEBI" id="CHEBI:456216"/>
        <dbReference type="EC" id="2.7.11.1"/>
    </reaction>
</comment>
<dbReference type="SMART" id="SM00220">
    <property type="entry name" value="S_TKc"/>
    <property type="match status" value="1"/>
</dbReference>
<feature type="compositionally biased region" description="Polar residues" evidence="12">
    <location>
        <begin position="1077"/>
        <end position="1087"/>
    </location>
</feature>
<feature type="region of interest" description="Disordered" evidence="12">
    <location>
        <begin position="1067"/>
        <end position="1087"/>
    </location>
</feature>
<gene>
    <name evidence="16" type="primary">LOC101852430</name>
</gene>
<dbReference type="PROSITE" id="PS00108">
    <property type="entry name" value="PROTEIN_KINASE_ST"/>
    <property type="match status" value="1"/>
</dbReference>
<evidence type="ECO:0000256" key="11">
    <source>
        <dbReference type="ARBA" id="ARBA00048679"/>
    </source>
</evidence>
<evidence type="ECO:0000256" key="8">
    <source>
        <dbReference type="ARBA" id="ARBA00022840"/>
    </source>
</evidence>
<feature type="region of interest" description="Disordered" evidence="12">
    <location>
        <begin position="1297"/>
        <end position="1335"/>
    </location>
</feature>
<feature type="compositionally biased region" description="Basic and acidic residues" evidence="12">
    <location>
        <begin position="698"/>
        <end position="709"/>
    </location>
</feature>
<keyword evidence="7" id="KW-0418">Kinase</keyword>
<keyword evidence="15" id="KW-1185">Reference proteome</keyword>
<evidence type="ECO:0000259" key="13">
    <source>
        <dbReference type="PROSITE" id="PS50011"/>
    </source>
</evidence>
<evidence type="ECO:0000256" key="1">
    <source>
        <dbReference type="ARBA" id="ARBA00009903"/>
    </source>
</evidence>
<feature type="domain" description="Protein kinase" evidence="13">
    <location>
        <begin position="57"/>
        <end position="362"/>
    </location>
</feature>
<evidence type="ECO:0000259" key="14">
    <source>
        <dbReference type="PROSITE" id="PS51285"/>
    </source>
</evidence>
<dbReference type="Proteomes" id="UP000694888">
    <property type="component" value="Unplaced"/>
</dbReference>
<feature type="domain" description="Protein kinase" evidence="13">
    <location>
        <begin position="1142"/>
        <end position="1432"/>
    </location>
</feature>
<feature type="region of interest" description="Disordered" evidence="12">
    <location>
        <begin position="746"/>
        <end position="786"/>
    </location>
</feature>
<feature type="compositionally biased region" description="Basic and acidic residues" evidence="12">
    <location>
        <begin position="983"/>
        <end position="996"/>
    </location>
</feature>
<evidence type="ECO:0000256" key="5">
    <source>
        <dbReference type="ARBA" id="ARBA00022679"/>
    </source>
</evidence>
<dbReference type="Gene3D" id="3.30.200.20">
    <property type="entry name" value="Phosphorylase Kinase, domain 1"/>
    <property type="match status" value="2"/>
</dbReference>
<name>A0ABM0K0F5_APLCA</name>
<feature type="region of interest" description="Disordered" evidence="12">
    <location>
        <begin position="850"/>
        <end position="872"/>
    </location>
</feature>
<feature type="region of interest" description="Disordered" evidence="12">
    <location>
        <begin position="943"/>
        <end position="1008"/>
    </location>
</feature>
<organism evidence="15 16">
    <name type="scientific">Aplysia californica</name>
    <name type="common">California sea hare</name>
    <dbReference type="NCBI Taxonomy" id="6500"/>
    <lineage>
        <taxon>Eukaryota</taxon>
        <taxon>Metazoa</taxon>
        <taxon>Spiralia</taxon>
        <taxon>Lophotrochozoa</taxon>
        <taxon>Mollusca</taxon>
        <taxon>Gastropoda</taxon>
        <taxon>Heterobranchia</taxon>
        <taxon>Euthyneura</taxon>
        <taxon>Tectipleura</taxon>
        <taxon>Aplysiida</taxon>
        <taxon>Aplysioidea</taxon>
        <taxon>Aplysiidae</taxon>
        <taxon>Aplysia</taxon>
    </lineage>
</organism>
<evidence type="ECO:0000256" key="3">
    <source>
        <dbReference type="ARBA" id="ARBA00022148"/>
    </source>
</evidence>
<dbReference type="PROSITE" id="PS51285">
    <property type="entry name" value="AGC_KINASE_CTER"/>
    <property type="match status" value="1"/>
</dbReference>
<comment type="catalytic activity">
    <reaction evidence="10">
        <text>L-threonyl-[protein] + ATP = O-phospho-L-threonyl-[protein] + ADP + H(+)</text>
        <dbReference type="Rhea" id="RHEA:46608"/>
        <dbReference type="Rhea" id="RHEA-COMP:11060"/>
        <dbReference type="Rhea" id="RHEA-COMP:11605"/>
        <dbReference type="ChEBI" id="CHEBI:15378"/>
        <dbReference type="ChEBI" id="CHEBI:30013"/>
        <dbReference type="ChEBI" id="CHEBI:30616"/>
        <dbReference type="ChEBI" id="CHEBI:61977"/>
        <dbReference type="ChEBI" id="CHEBI:456216"/>
        <dbReference type="EC" id="2.7.11.1"/>
    </reaction>
</comment>
<feature type="region of interest" description="Disordered" evidence="12">
    <location>
        <begin position="1264"/>
        <end position="1284"/>
    </location>
</feature>
<feature type="region of interest" description="Disordered" evidence="12">
    <location>
        <begin position="259"/>
        <end position="288"/>
    </location>
</feature>
<evidence type="ECO:0000313" key="16">
    <source>
        <dbReference type="RefSeq" id="XP_005105833.1"/>
    </source>
</evidence>
<dbReference type="InterPro" id="IPR050236">
    <property type="entry name" value="Ser_Thr_kinase_AGC"/>
</dbReference>
<feature type="region of interest" description="Disordered" evidence="12">
    <location>
        <begin position="675"/>
        <end position="723"/>
    </location>
</feature>
<evidence type="ECO:0000256" key="2">
    <source>
        <dbReference type="ARBA" id="ARBA00012513"/>
    </source>
</evidence>
<keyword evidence="8" id="KW-0067">ATP-binding</keyword>
<dbReference type="InterPro" id="IPR011009">
    <property type="entry name" value="Kinase-like_dom_sf"/>
</dbReference>
<feature type="compositionally biased region" description="Low complexity" evidence="12">
    <location>
        <begin position="746"/>
        <end position="756"/>
    </location>
</feature>
<feature type="region of interest" description="Disordered" evidence="12">
    <location>
        <begin position="1118"/>
        <end position="1221"/>
    </location>
</feature>
<keyword evidence="5" id="KW-0808">Transferase</keyword>
<feature type="region of interest" description="Disordered" evidence="12">
    <location>
        <begin position="795"/>
        <end position="814"/>
    </location>
</feature>
<dbReference type="InterPro" id="IPR000961">
    <property type="entry name" value="AGC-kinase_C"/>
</dbReference>
<feature type="compositionally biased region" description="Polar residues" evidence="12">
    <location>
        <begin position="1118"/>
        <end position="1133"/>
    </location>
</feature>
<dbReference type="Pfam" id="PF00069">
    <property type="entry name" value="Pkinase"/>
    <property type="match status" value="2"/>
</dbReference>
<evidence type="ECO:0000313" key="15">
    <source>
        <dbReference type="Proteomes" id="UP000694888"/>
    </source>
</evidence>
<feature type="compositionally biased region" description="Low complexity" evidence="12">
    <location>
        <begin position="973"/>
        <end position="982"/>
    </location>
</feature>
<feature type="compositionally biased region" description="Basic and acidic residues" evidence="12">
    <location>
        <begin position="943"/>
        <end position="953"/>
    </location>
</feature>
<evidence type="ECO:0000256" key="4">
    <source>
        <dbReference type="ARBA" id="ARBA00022527"/>
    </source>
</evidence>
<dbReference type="Gene3D" id="1.10.510.10">
    <property type="entry name" value="Transferase(Phosphotransferase) domain 1"/>
    <property type="match status" value="2"/>
</dbReference>
<protein>
    <recommendedName>
        <fullName evidence="3">Serine/threonine-protein kinase greatwall</fullName>
        <ecNumber evidence="2">2.7.11.1</ecNumber>
    </recommendedName>
    <alternativeName>
        <fullName evidence="9">Microtubule-associated serine/threonine-protein kinase-like</fullName>
    </alternativeName>
</protein>
<dbReference type="PANTHER" id="PTHR24356">
    <property type="entry name" value="SERINE/THREONINE-PROTEIN KINASE"/>
    <property type="match status" value="1"/>
</dbReference>
<evidence type="ECO:0000256" key="7">
    <source>
        <dbReference type="ARBA" id="ARBA00022777"/>
    </source>
</evidence>
<evidence type="ECO:0000256" key="6">
    <source>
        <dbReference type="ARBA" id="ARBA00022741"/>
    </source>
</evidence>
<keyword evidence="6" id="KW-0547">Nucleotide-binding</keyword>
<feature type="region of interest" description="Disordered" evidence="12">
    <location>
        <begin position="505"/>
        <end position="531"/>
    </location>
</feature>
<keyword evidence="4" id="KW-0723">Serine/threonine-protein kinase</keyword>
<dbReference type="InterPro" id="IPR008271">
    <property type="entry name" value="Ser/Thr_kinase_AS"/>
</dbReference>
<evidence type="ECO:0000256" key="9">
    <source>
        <dbReference type="ARBA" id="ARBA00033099"/>
    </source>
</evidence>
<dbReference type="SUPFAM" id="SSF56112">
    <property type="entry name" value="Protein kinase-like (PK-like)"/>
    <property type="match status" value="2"/>
</dbReference>
<reference evidence="16" key="1">
    <citation type="submission" date="2025-08" db="UniProtKB">
        <authorList>
            <consortium name="RefSeq"/>
        </authorList>
    </citation>
    <scope>IDENTIFICATION</scope>
</reference>
<comment type="similarity">
    <text evidence="1">Belongs to the protein kinase superfamily. AGC Ser/Thr protein kinase family.</text>
</comment>
<evidence type="ECO:0000256" key="10">
    <source>
        <dbReference type="ARBA" id="ARBA00047899"/>
    </source>
</evidence>
<feature type="domain" description="AGC-kinase C-terminal" evidence="14">
    <location>
        <begin position="1433"/>
        <end position="1476"/>
    </location>
</feature>
<dbReference type="GeneID" id="101852430"/>
<dbReference type="InterPro" id="IPR000719">
    <property type="entry name" value="Prot_kinase_dom"/>
</dbReference>
<dbReference type="EC" id="2.7.11.1" evidence="2"/>
<feature type="compositionally biased region" description="Low complexity" evidence="12">
    <location>
        <begin position="508"/>
        <end position="517"/>
    </location>
</feature>
<feature type="compositionally biased region" description="Polar residues" evidence="12">
    <location>
        <begin position="850"/>
        <end position="866"/>
    </location>
</feature>
<feature type="compositionally biased region" description="Polar residues" evidence="12">
    <location>
        <begin position="757"/>
        <end position="766"/>
    </location>
</feature>